<dbReference type="AlphaFoldDB" id="A0A8H5AZJ6"/>
<dbReference type="InterPro" id="IPR027417">
    <property type="entry name" value="P-loop_NTPase"/>
</dbReference>
<evidence type="ECO:0000313" key="3">
    <source>
        <dbReference type="EMBL" id="KAF5313875.1"/>
    </source>
</evidence>
<evidence type="ECO:0000259" key="2">
    <source>
        <dbReference type="Pfam" id="PF24883"/>
    </source>
</evidence>
<dbReference type="PANTHER" id="PTHR10039:SF14">
    <property type="entry name" value="NACHT DOMAIN-CONTAINING PROTEIN"/>
    <property type="match status" value="1"/>
</dbReference>
<dbReference type="PANTHER" id="PTHR10039">
    <property type="entry name" value="AMELOGENIN"/>
    <property type="match status" value="1"/>
</dbReference>
<dbReference type="Gene3D" id="3.40.50.300">
    <property type="entry name" value="P-loop containing nucleotide triphosphate hydrolases"/>
    <property type="match status" value="1"/>
</dbReference>
<dbReference type="Proteomes" id="UP000567179">
    <property type="component" value="Unassembled WGS sequence"/>
</dbReference>
<keyword evidence="4" id="KW-1185">Reference proteome</keyword>
<dbReference type="EMBL" id="JAACJJ010000046">
    <property type="protein sequence ID" value="KAF5313875.1"/>
    <property type="molecule type" value="Genomic_DNA"/>
</dbReference>
<dbReference type="InterPro" id="IPR056884">
    <property type="entry name" value="NPHP3-like_N"/>
</dbReference>
<dbReference type="Pfam" id="PF24883">
    <property type="entry name" value="NPHP3_N"/>
    <property type="match status" value="1"/>
</dbReference>
<evidence type="ECO:0000256" key="1">
    <source>
        <dbReference type="ARBA" id="ARBA00022737"/>
    </source>
</evidence>
<evidence type="ECO:0000313" key="4">
    <source>
        <dbReference type="Proteomes" id="UP000567179"/>
    </source>
</evidence>
<organism evidence="3 4">
    <name type="scientific">Psilocybe cf. subviscida</name>
    <dbReference type="NCBI Taxonomy" id="2480587"/>
    <lineage>
        <taxon>Eukaryota</taxon>
        <taxon>Fungi</taxon>
        <taxon>Dikarya</taxon>
        <taxon>Basidiomycota</taxon>
        <taxon>Agaricomycotina</taxon>
        <taxon>Agaricomycetes</taxon>
        <taxon>Agaricomycetidae</taxon>
        <taxon>Agaricales</taxon>
        <taxon>Agaricineae</taxon>
        <taxon>Strophariaceae</taxon>
        <taxon>Psilocybe</taxon>
    </lineage>
</organism>
<gene>
    <name evidence="3" type="ORF">D9619_013117</name>
</gene>
<dbReference type="OrthoDB" id="5967843at2759"/>
<dbReference type="SUPFAM" id="SSF52540">
    <property type="entry name" value="P-loop containing nucleoside triphosphate hydrolases"/>
    <property type="match status" value="1"/>
</dbReference>
<feature type="domain" description="Nephrocystin 3-like N-terminal" evidence="2">
    <location>
        <begin position="105"/>
        <end position="250"/>
    </location>
</feature>
<proteinExistence type="predicted"/>
<protein>
    <recommendedName>
        <fullName evidence="2">Nephrocystin 3-like N-terminal domain-containing protein</fullName>
    </recommendedName>
</protein>
<comment type="caution">
    <text evidence="3">The sequence shown here is derived from an EMBL/GenBank/DDBJ whole genome shotgun (WGS) entry which is preliminary data.</text>
</comment>
<name>A0A8H5AZJ6_9AGAR</name>
<keyword evidence="1" id="KW-0677">Repeat</keyword>
<reference evidence="3 4" key="1">
    <citation type="journal article" date="2020" name="ISME J.">
        <title>Uncovering the hidden diversity of litter-decomposition mechanisms in mushroom-forming fungi.</title>
        <authorList>
            <person name="Floudas D."/>
            <person name="Bentzer J."/>
            <person name="Ahren D."/>
            <person name="Johansson T."/>
            <person name="Persson P."/>
            <person name="Tunlid A."/>
        </authorList>
    </citation>
    <scope>NUCLEOTIDE SEQUENCE [LARGE SCALE GENOMIC DNA]</scope>
    <source>
        <strain evidence="3 4">CBS 101986</strain>
    </source>
</reference>
<sequence length="925" mass="104469">MANAPYPMSSMFNGSSHNTFNETTFVIQSERIAAFDRLEKAASPSAFHSFVGRPQPGKCYPNTRVDLLEGLEKWAMGMELPENLFDGGLSGDLSIDKEGQLRNLPIMWLTGGAGAGKSAVAQTFAERCEDLGHIVASFFFFSADPTRNHANRLVATLAYQIAQAYPVARARMEDLIHEDPHIFDKDFNKQFASLIVDPLRRSIQMLDEDLHHHRPCTIIIDGLDECTGGDVQAGIIRAVCQALRIGSPHIKQKLPRFLICSRPEEPIAKVFHSSNLLGMYTCIDLSSHTKAYADVYTFLKGKFAEIKETHRRADLIPASWPPDNSLFLLAHNSSGHFIYADAAVKFVSTDSRPVNALDAIAGLRASPQRVREPFAALDRLYHHILSRALEDSKLDTVRLVCGFLAAPNSPASGCHPDTAEKFLDLQEGELDTLLGAIPSLVSVESGRMMFYHKSFHDFLYDECRGGQFHIDKDVLCAFIWARCLAMVSEGANHNYETCNFIWRIARRFLNDYDFAAGNKIYSLTGMIQRWNFFTVLMQLGVTDDFSNWAERSFRYLLALLHSRNDDDHLIYQAMGVMIHILKDLVVSYPILLLLMSQQSLSVSHYRVVGMWTDYFAAFLSSCHWKFEEFFPMMERCLTDERMGHHRLTGDKFAGACLVWTKRLTQNGDWFASKHTPILQNQRNLILKESARRQETPFRWRRTKQALRQYHKNSRSSCCWGGSKTVWQGKEKFNSHTTEGSRCFGSPMRLFPRRSIDNSSFLIEDGALYISSAWRKVEANEQIRRPEFSFVLSRIPPMLGKASKSDAVAALRFKALPPLAICFPKLAKRARRAMEKYAIRHGYPAVDRYFKNAPDTRAVEGSVPEADIAASITGLLSHEDTGTVVSDAPTTTTYVLEIQAWLKCLSLRLSAVLGGLDEIYVLSEKR</sequence>
<accession>A0A8H5AZJ6</accession>